<dbReference type="GO" id="GO:0006310">
    <property type="term" value="P:DNA recombination"/>
    <property type="evidence" value="ECO:0007669"/>
    <property type="project" value="UniProtKB-KW"/>
</dbReference>
<gene>
    <name evidence="3" type="ORF">GO014_05445</name>
</gene>
<keyword evidence="1" id="KW-0233">DNA recombination</keyword>
<dbReference type="Gene3D" id="1.10.443.10">
    <property type="entry name" value="Intergrase catalytic core"/>
    <property type="match status" value="1"/>
</dbReference>
<sequence>MPKPKELDRYLKRRGYSWLYYRRVPTRLARLDSRFPVIEQALGTRDLVVARKARDLLASADDDLWASMMLGENVERSRGRYAAALKRVKAMGFGYVPVEELSRTASWDDISSRFEAILPVSTPREIEQALLGAVSKPTHRFDDALRIFMEGPGKMSLANKSPNQLRIWKNIPTRAIRRFAEVVGDKPLADITRDDAVRFYRYWLARIVPEDDAEPLNPSGGNREIGELRKLYREYFSFEHNDNERLNPFLGLSFAEDGNVRRPSFPVDWIESRFLRAGKLSGLNPEARGVLLAMIETGCRPSEICNLTPSAIVLDHEVPHIAVRPRRAGDRKNSDVKQYGPHEVKSTASIRAVPLVGISLQVFKAFPAGFPRYMDKTGTASQTINSFLGENGLLPTQEHTLYGLRHSFEDRMKVAKIDYEVRMDIFGHTVSRPKYGSGGGLAWQRGLLANMALAFDEGII</sequence>
<comment type="caution">
    <text evidence="3">The sequence shown here is derived from an EMBL/GenBank/DDBJ whole genome shotgun (WGS) entry which is preliminary data.</text>
</comment>
<reference evidence="3 4" key="1">
    <citation type="submission" date="2019-12" db="EMBL/GenBank/DDBJ databases">
        <title>Devosia maris sp. nov., isolated from the deep seawater.</title>
        <authorList>
            <person name="Liu Y."/>
        </authorList>
    </citation>
    <scope>NUCLEOTIDE SEQUENCE [LARGE SCALE GENOMIC DNA]</scope>
    <source>
        <strain evidence="3 4">L53-10-65</strain>
    </source>
</reference>
<evidence type="ECO:0000313" key="3">
    <source>
        <dbReference type="EMBL" id="MVS98463.1"/>
    </source>
</evidence>
<evidence type="ECO:0000256" key="1">
    <source>
        <dbReference type="ARBA" id="ARBA00023172"/>
    </source>
</evidence>
<dbReference type="EMBL" id="WQRF01000001">
    <property type="protein sequence ID" value="MVS98463.1"/>
    <property type="molecule type" value="Genomic_DNA"/>
</dbReference>
<protein>
    <submittedName>
        <fullName evidence="3">Integrase</fullName>
    </submittedName>
</protein>
<accession>A0A7X3FPN0</accession>
<dbReference type="InterPro" id="IPR046668">
    <property type="entry name" value="DUF6538"/>
</dbReference>
<dbReference type="RefSeq" id="WP_157289393.1">
    <property type="nucleotide sequence ID" value="NZ_WQRF01000001.1"/>
</dbReference>
<evidence type="ECO:0000259" key="2">
    <source>
        <dbReference type="Pfam" id="PF20172"/>
    </source>
</evidence>
<dbReference type="Pfam" id="PF20172">
    <property type="entry name" value="DUF6538"/>
    <property type="match status" value="1"/>
</dbReference>
<dbReference type="GO" id="GO:0003677">
    <property type="term" value="F:DNA binding"/>
    <property type="evidence" value="ECO:0007669"/>
    <property type="project" value="InterPro"/>
</dbReference>
<dbReference type="SUPFAM" id="SSF56349">
    <property type="entry name" value="DNA breaking-rejoining enzymes"/>
    <property type="match status" value="1"/>
</dbReference>
<keyword evidence="4" id="KW-1185">Reference proteome</keyword>
<organism evidence="3 4">
    <name type="scientific">Devosia marina</name>
    <dbReference type="NCBI Taxonomy" id="2683198"/>
    <lineage>
        <taxon>Bacteria</taxon>
        <taxon>Pseudomonadati</taxon>
        <taxon>Pseudomonadota</taxon>
        <taxon>Alphaproteobacteria</taxon>
        <taxon>Hyphomicrobiales</taxon>
        <taxon>Devosiaceae</taxon>
        <taxon>Devosia</taxon>
    </lineage>
</organism>
<dbReference type="AlphaFoldDB" id="A0A7X3FPN0"/>
<dbReference type="Proteomes" id="UP000438106">
    <property type="component" value="Unassembled WGS sequence"/>
</dbReference>
<name>A0A7X3FPN0_9HYPH</name>
<dbReference type="GO" id="GO:0015074">
    <property type="term" value="P:DNA integration"/>
    <property type="evidence" value="ECO:0007669"/>
    <property type="project" value="InterPro"/>
</dbReference>
<feature type="domain" description="DUF6538" evidence="2">
    <location>
        <begin position="10"/>
        <end position="68"/>
    </location>
</feature>
<proteinExistence type="predicted"/>
<evidence type="ECO:0000313" key="4">
    <source>
        <dbReference type="Proteomes" id="UP000438106"/>
    </source>
</evidence>
<dbReference type="InterPro" id="IPR011010">
    <property type="entry name" value="DNA_brk_join_enz"/>
</dbReference>
<dbReference type="InterPro" id="IPR013762">
    <property type="entry name" value="Integrase-like_cat_sf"/>
</dbReference>